<proteinExistence type="predicted"/>
<dbReference type="Proteomes" id="UP000502823">
    <property type="component" value="Unassembled WGS sequence"/>
</dbReference>
<comment type="caution">
    <text evidence="1">The sequence shown here is derived from an EMBL/GenBank/DDBJ whole genome shotgun (WGS) entry which is preliminary data.</text>
</comment>
<dbReference type="EMBL" id="BLKM01001294">
    <property type="protein sequence ID" value="GFG39965.1"/>
    <property type="molecule type" value="Genomic_DNA"/>
</dbReference>
<gene>
    <name evidence="1" type="ORF">Cfor_09022</name>
</gene>
<sequence>MLQSIYTFKEEKTIPGFKAVKYMLGHLFSAKAVGDHRLKLLHVCYSKITVYLRPSVQMPFQCIATQIQRHEKELLFPKIITSSASHLR</sequence>
<evidence type="ECO:0000313" key="1">
    <source>
        <dbReference type="EMBL" id="GFG39965.1"/>
    </source>
</evidence>
<organism evidence="1 2">
    <name type="scientific">Coptotermes formosanus</name>
    <name type="common">Formosan subterranean termite</name>
    <dbReference type="NCBI Taxonomy" id="36987"/>
    <lineage>
        <taxon>Eukaryota</taxon>
        <taxon>Metazoa</taxon>
        <taxon>Ecdysozoa</taxon>
        <taxon>Arthropoda</taxon>
        <taxon>Hexapoda</taxon>
        <taxon>Insecta</taxon>
        <taxon>Pterygota</taxon>
        <taxon>Neoptera</taxon>
        <taxon>Polyneoptera</taxon>
        <taxon>Dictyoptera</taxon>
        <taxon>Blattodea</taxon>
        <taxon>Blattoidea</taxon>
        <taxon>Termitoidae</taxon>
        <taxon>Rhinotermitidae</taxon>
        <taxon>Coptotermes</taxon>
    </lineage>
</organism>
<keyword evidence="2" id="KW-1185">Reference proteome</keyword>
<name>A0A6L2QAJ7_COPFO</name>
<dbReference type="AlphaFoldDB" id="A0A6L2QAJ7"/>
<accession>A0A6L2QAJ7</accession>
<dbReference type="InParanoid" id="A0A6L2QAJ7"/>
<protein>
    <submittedName>
        <fullName evidence="1">Uncharacterized protein</fullName>
    </submittedName>
</protein>
<evidence type="ECO:0000313" key="2">
    <source>
        <dbReference type="Proteomes" id="UP000502823"/>
    </source>
</evidence>
<reference evidence="2" key="1">
    <citation type="submission" date="2020-01" db="EMBL/GenBank/DDBJ databases">
        <title>Draft genome sequence of the Termite Coptotermes fromosanus.</title>
        <authorList>
            <person name="Itakura S."/>
            <person name="Yosikawa Y."/>
            <person name="Umezawa K."/>
        </authorList>
    </citation>
    <scope>NUCLEOTIDE SEQUENCE [LARGE SCALE GENOMIC DNA]</scope>
</reference>